<evidence type="ECO:0000256" key="1">
    <source>
        <dbReference type="ARBA" id="ARBA00022801"/>
    </source>
</evidence>
<dbReference type="Gene3D" id="3.40.50.1110">
    <property type="entry name" value="SGNH hydrolase"/>
    <property type="match status" value="2"/>
</dbReference>
<dbReference type="KEGG" id="upi:EJG51_006650"/>
<dbReference type="CDD" id="cd01847">
    <property type="entry name" value="Triacylglycerol_lipase_like"/>
    <property type="match status" value="1"/>
</dbReference>
<dbReference type="GO" id="GO:0016788">
    <property type="term" value="F:hydrolase activity, acting on ester bonds"/>
    <property type="evidence" value="ECO:0007669"/>
    <property type="project" value="InterPro"/>
</dbReference>
<dbReference type="InterPro" id="IPR036514">
    <property type="entry name" value="SGNH_hydro_sf"/>
</dbReference>
<organism evidence="3 4">
    <name type="scientific">Undibacterium piscinae</name>
    <dbReference type="NCBI Taxonomy" id="2495591"/>
    <lineage>
        <taxon>Bacteria</taxon>
        <taxon>Pseudomonadati</taxon>
        <taxon>Pseudomonadota</taxon>
        <taxon>Betaproteobacteria</taxon>
        <taxon>Burkholderiales</taxon>
        <taxon>Oxalobacteraceae</taxon>
        <taxon>Undibacterium</taxon>
    </lineage>
</organism>
<evidence type="ECO:0000256" key="2">
    <source>
        <dbReference type="SAM" id="SignalP"/>
    </source>
</evidence>
<feature type="signal peptide" evidence="2">
    <location>
        <begin position="1"/>
        <end position="18"/>
    </location>
</feature>
<name>A0A6M4A2J9_9BURK</name>
<keyword evidence="1" id="KW-0378">Hydrolase</keyword>
<dbReference type="InterPro" id="IPR001087">
    <property type="entry name" value="GDSL"/>
</dbReference>
<dbReference type="OrthoDB" id="5292073at2"/>
<dbReference type="PROSITE" id="PS51257">
    <property type="entry name" value="PROKAR_LIPOPROTEIN"/>
    <property type="match status" value="1"/>
</dbReference>
<dbReference type="Pfam" id="PF00657">
    <property type="entry name" value="Lipase_GDSL"/>
    <property type="match status" value="1"/>
</dbReference>
<dbReference type="EMBL" id="CP051152">
    <property type="protein sequence ID" value="QJQ05582.1"/>
    <property type="molecule type" value="Genomic_DNA"/>
</dbReference>
<dbReference type="SUPFAM" id="SSF52266">
    <property type="entry name" value="SGNH hydrolase"/>
    <property type="match status" value="1"/>
</dbReference>
<dbReference type="PANTHER" id="PTHR45648">
    <property type="entry name" value="GDSL LIPASE/ACYLHYDROLASE FAMILY PROTEIN (AFU_ORTHOLOGUE AFUA_4G14700)"/>
    <property type="match status" value="1"/>
</dbReference>
<evidence type="ECO:0000313" key="4">
    <source>
        <dbReference type="Proteomes" id="UP000274350"/>
    </source>
</evidence>
<evidence type="ECO:0000313" key="3">
    <source>
        <dbReference type="EMBL" id="QJQ05582.1"/>
    </source>
</evidence>
<dbReference type="InterPro" id="IPR051058">
    <property type="entry name" value="GDSL_Est/Lipase"/>
</dbReference>
<keyword evidence="2" id="KW-0732">Signal</keyword>
<keyword evidence="4" id="KW-1185">Reference proteome</keyword>
<proteinExistence type="predicted"/>
<dbReference type="AlphaFoldDB" id="A0A6M4A2J9"/>
<dbReference type="Proteomes" id="UP000274350">
    <property type="component" value="Chromosome"/>
</dbReference>
<accession>A0A6M4A2J9</accession>
<protein>
    <submittedName>
        <fullName evidence="3">Esterase</fullName>
    </submittedName>
</protein>
<sequence length="470" mass="47222">MRQTKFTLAILTAVAVLAGCGGGTSSGGDQTLKAKYSSQVSFGDSLSDVGSYAVGSVAALGGGKFTINGNNVAVNSALTGKNWTELMAAQLGLPAPCAAQTGLTGDPTKGFSVPVVNHSGCYGYAQGGARVTNPAGPGNPATMTPEAIALGALTVPVVTQIKNHLAAVGGKFKGDEIVFVMAGGNDALIQLDQLKSGATAAGQTAGATVGAQTFVQTLAGLFAQGATNPATAGPAIAQAMITESARSGHTDSSVVAAAVGAAYAAGNATIINPAVYGPMVVTAQAAATTAGTAAGATAGADYVKANAPKAVMAMGQAGAELVALVKTQIIANGATRVVVNNLPDLGTTPNGLSQTPETQGLINLMVKTFNDQLNTGLATEAKVVLVDVFTISHDQATNPAPYGLTNVKDRACDLTPAKNPLESSLVCNAKNLAAGDVSRYQFADSVHPTPYGYWLMARYVSERMVVKGWM</sequence>
<reference evidence="3 4" key="1">
    <citation type="journal article" date="2019" name="Int. J. Syst. Evol. Microbiol.">
        <title>Undibacterium piscinae sp. nov., isolated from Korean shiner intestine.</title>
        <authorList>
            <person name="Lee S.Y."/>
            <person name="Kang W."/>
            <person name="Kim P.S."/>
            <person name="Kim H.S."/>
            <person name="Sung H."/>
            <person name="Shin N.R."/>
            <person name="Whon T.W."/>
            <person name="Yun J.H."/>
            <person name="Lee J.Y."/>
            <person name="Lee J.Y."/>
            <person name="Jung M.J."/>
            <person name="Jeong Y.S."/>
            <person name="Tak E.J."/>
            <person name="Han J.E."/>
            <person name="Hyun D.W."/>
            <person name="Kang M.S."/>
            <person name="Lee K.E."/>
            <person name="Lee B.H."/>
            <person name="Bae J.W."/>
        </authorList>
    </citation>
    <scope>NUCLEOTIDE SEQUENCE [LARGE SCALE GENOMIC DNA]</scope>
    <source>
        <strain evidence="3 4">S11R28</strain>
    </source>
</reference>
<gene>
    <name evidence="3" type="ORF">EJG51_006650</name>
</gene>
<dbReference type="PANTHER" id="PTHR45648:SF22">
    <property type="entry name" value="GDSL LIPASE_ACYLHYDROLASE FAMILY PROTEIN (AFU_ORTHOLOGUE AFUA_4G14700)"/>
    <property type="match status" value="1"/>
</dbReference>
<feature type="chain" id="PRO_5027026058" evidence="2">
    <location>
        <begin position="19"/>
        <end position="470"/>
    </location>
</feature>